<gene>
    <name evidence="2" type="ORF">GCM10009765_32650</name>
</gene>
<accession>A0ABN2H2M6</accession>
<dbReference type="Pfam" id="PF01636">
    <property type="entry name" value="APH"/>
    <property type="match status" value="1"/>
</dbReference>
<dbReference type="InterPro" id="IPR011009">
    <property type="entry name" value="Kinase-like_dom_sf"/>
</dbReference>
<evidence type="ECO:0000313" key="3">
    <source>
        <dbReference type="Proteomes" id="UP001500618"/>
    </source>
</evidence>
<feature type="domain" description="Aminoglycoside phosphotransferase" evidence="1">
    <location>
        <begin position="71"/>
        <end position="241"/>
    </location>
</feature>
<dbReference type="InterPro" id="IPR002575">
    <property type="entry name" value="Aminoglycoside_PTrfase"/>
</dbReference>
<sequence length="276" mass="29604">MTDLTVPEHVLSAVKEQWPDRGEAWSRDVLAEFDQICRRHKAVVREIFKSRYGFVVGVDSPQGSLVIRGSADPLAAGQAAVVSALAAAGVGPQVREIEPTETGVWTVMDRVLPGDPLADVGVTVADVVTLAETYRQVIGHTAPDPDLPSLTDWLYGRLVDDALTDMPDWATVAPADERGECLAILADLASDDGSLCHGDVSGWNVLLGPDRRMFLIDPRGLRGDPAYDAALIAVKFGMRTGAYSDPFAATANVADATSLDKNRIDAWLRIAMAARV</sequence>
<proteinExistence type="predicted"/>
<comment type="caution">
    <text evidence="2">The sequence shown here is derived from an EMBL/GenBank/DDBJ whole genome shotgun (WGS) entry which is preliminary data.</text>
</comment>
<keyword evidence="3" id="KW-1185">Reference proteome</keyword>
<dbReference type="Proteomes" id="UP001500618">
    <property type="component" value="Unassembled WGS sequence"/>
</dbReference>
<dbReference type="RefSeq" id="WP_344311119.1">
    <property type="nucleotide sequence ID" value="NZ_BAAANY010000009.1"/>
</dbReference>
<dbReference type="SUPFAM" id="SSF56112">
    <property type="entry name" value="Protein kinase-like (PK-like)"/>
    <property type="match status" value="1"/>
</dbReference>
<dbReference type="EMBL" id="BAAANY010000009">
    <property type="protein sequence ID" value="GAA1680955.1"/>
    <property type="molecule type" value="Genomic_DNA"/>
</dbReference>
<name>A0ABN2H2M6_9ACTN</name>
<evidence type="ECO:0000259" key="1">
    <source>
        <dbReference type="Pfam" id="PF01636"/>
    </source>
</evidence>
<evidence type="ECO:0000313" key="2">
    <source>
        <dbReference type="EMBL" id="GAA1680955.1"/>
    </source>
</evidence>
<reference evidence="2 3" key="1">
    <citation type="journal article" date="2019" name="Int. J. Syst. Evol. Microbiol.">
        <title>The Global Catalogue of Microorganisms (GCM) 10K type strain sequencing project: providing services to taxonomists for standard genome sequencing and annotation.</title>
        <authorList>
            <consortium name="The Broad Institute Genomics Platform"/>
            <consortium name="The Broad Institute Genome Sequencing Center for Infectious Disease"/>
            <person name="Wu L."/>
            <person name="Ma J."/>
        </authorList>
    </citation>
    <scope>NUCLEOTIDE SEQUENCE [LARGE SCALE GENOMIC DNA]</scope>
    <source>
        <strain evidence="2 3">JCM 14718</strain>
    </source>
</reference>
<organism evidence="2 3">
    <name type="scientific">Fodinicola feengrottensis</name>
    <dbReference type="NCBI Taxonomy" id="435914"/>
    <lineage>
        <taxon>Bacteria</taxon>
        <taxon>Bacillati</taxon>
        <taxon>Actinomycetota</taxon>
        <taxon>Actinomycetes</taxon>
        <taxon>Mycobacteriales</taxon>
        <taxon>Fodinicola</taxon>
    </lineage>
</organism>
<protein>
    <recommendedName>
        <fullName evidence="1">Aminoglycoside phosphotransferase domain-containing protein</fullName>
    </recommendedName>
</protein>